<dbReference type="Proteomes" id="UP000253790">
    <property type="component" value="Chromosome"/>
</dbReference>
<evidence type="ECO:0000256" key="1">
    <source>
        <dbReference type="SAM" id="Phobius"/>
    </source>
</evidence>
<gene>
    <name evidence="3" type="ORF">DV701_17860</name>
</gene>
<proteinExistence type="predicted"/>
<name>A0A345NRR8_9MICO</name>
<evidence type="ECO:0000313" key="4">
    <source>
        <dbReference type="Proteomes" id="UP000253790"/>
    </source>
</evidence>
<evidence type="ECO:0000259" key="2">
    <source>
        <dbReference type="Pfam" id="PF13559"/>
    </source>
</evidence>
<keyword evidence="1" id="KW-1133">Transmembrane helix</keyword>
<dbReference type="AlphaFoldDB" id="A0A345NRR8"/>
<accession>A0A345NRR8</accession>
<reference evidence="3 4" key="1">
    <citation type="submission" date="2018-07" db="EMBL/GenBank/DDBJ databases">
        <title>Complete genome sequencing of Ornithinimicrobium sp. AMA3305.</title>
        <authorList>
            <person name="Bae J.-W."/>
        </authorList>
    </citation>
    <scope>NUCLEOTIDE SEQUENCE [LARGE SCALE GENOMIC DNA]</scope>
    <source>
        <strain evidence="3 4">AMA3305</strain>
    </source>
</reference>
<protein>
    <submittedName>
        <fullName evidence="3">DUF4129 domain-containing protein</fullName>
    </submittedName>
</protein>
<dbReference type="Pfam" id="PF13559">
    <property type="entry name" value="DUF4129"/>
    <property type="match status" value="1"/>
</dbReference>
<organism evidence="3 4">
    <name type="scientific">Ornithinimicrobium avium</name>
    <dbReference type="NCBI Taxonomy" id="2283195"/>
    <lineage>
        <taxon>Bacteria</taxon>
        <taxon>Bacillati</taxon>
        <taxon>Actinomycetota</taxon>
        <taxon>Actinomycetes</taxon>
        <taxon>Micrococcales</taxon>
        <taxon>Ornithinimicrobiaceae</taxon>
        <taxon>Ornithinimicrobium</taxon>
    </lineage>
</organism>
<dbReference type="KEGG" id="orn:DV701_17860"/>
<dbReference type="EMBL" id="CP031229">
    <property type="protein sequence ID" value="AXH97726.1"/>
    <property type="molecule type" value="Genomic_DNA"/>
</dbReference>
<dbReference type="OrthoDB" id="3389322at2"/>
<keyword evidence="1" id="KW-0472">Membrane</keyword>
<dbReference type="RefSeq" id="WP_114930369.1">
    <property type="nucleotide sequence ID" value="NZ_CP031229.1"/>
</dbReference>
<feature type="domain" description="Protein-glutamine gamma-glutamyltransferase-like C-terminal" evidence="2">
    <location>
        <begin position="127"/>
        <end position="197"/>
    </location>
</feature>
<evidence type="ECO:0000313" key="3">
    <source>
        <dbReference type="EMBL" id="AXH97726.1"/>
    </source>
</evidence>
<keyword evidence="1" id="KW-0812">Transmembrane</keyword>
<feature type="transmembrane region" description="Helical" evidence="1">
    <location>
        <begin position="58"/>
        <end position="79"/>
    </location>
</feature>
<sequence length="218" mass="22881">MLIIGVPVDPDREEARRLLEEELSGPGYELHESFVARAWRWVADHLPALDLPARLPSWAAWAVLAGVLLVALAVVLFAARDRWRRPGPGRAAGGAVLDGAGLPAAAYRRRAADAAAAGNHADALLDAYRAVAAGAVERALLDGRPGRTAHEVAVDLAQVFPQEAFALARAADRFDAVRYGAAAVGAEEASRVVELDRRLVAARPVPAADGEVTVGGAP</sequence>
<dbReference type="InterPro" id="IPR025403">
    <property type="entry name" value="TgpA-like_C"/>
</dbReference>
<keyword evidence="4" id="KW-1185">Reference proteome</keyword>